<accession>A0ABV2JTZ0</accession>
<evidence type="ECO:0000313" key="3">
    <source>
        <dbReference type="Proteomes" id="UP001549184"/>
    </source>
</evidence>
<organism evidence="2 3">
    <name type="scientific">Dyella japonica</name>
    <dbReference type="NCBI Taxonomy" id="231455"/>
    <lineage>
        <taxon>Bacteria</taxon>
        <taxon>Pseudomonadati</taxon>
        <taxon>Pseudomonadota</taxon>
        <taxon>Gammaproteobacteria</taxon>
        <taxon>Lysobacterales</taxon>
        <taxon>Rhodanobacteraceae</taxon>
        <taxon>Dyella</taxon>
    </lineage>
</organism>
<feature type="region of interest" description="Disordered" evidence="1">
    <location>
        <begin position="20"/>
        <end position="43"/>
    </location>
</feature>
<evidence type="ECO:0000313" key="2">
    <source>
        <dbReference type="EMBL" id="MET3652305.1"/>
    </source>
</evidence>
<protein>
    <submittedName>
        <fullName evidence="2">Uncharacterized protein</fullName>
    </submittedName>
</protein>
<dbReference type="Proteomes" id="UP001549184">
    <property type="component" value="Unassembled WGS sequence"/>
</dbReference>
<gene>
    <name evidence="2" type="ORF">ABIC75_002027</name>
</gene>
<feature type="compositionally biased region" description="Basic and acidic residues" evidence="1">
    <location>
        <begin position="20"/>
        <end position="29"/>
    </location>
</feature>
<comment type="caution">
    <text evidence="2">The sequence shown here is derived from an EMBL/GenBank/DDBJ whole genome shotgun (WGS) entry which is preliminary data.</text>
</comment>
<reference evidence="2 3" key="1">
    <citation type="submission" date="2024-06" db="EMBL/GenBank/DDBJ databases">
        <title>Sorghum-associated microbial communities from plants grown in Nebraska, USA.</title>
        <authorList>
            <person name="Schachtman D."/>
        </authorList>
    </citation>
    <scope>NUCLEOTIDE SEQUENCE [LARGE SCALE GENOMIC DNA]</scope>
    <source>
        <strain evidence="2 3">1073</strain>
    </source>
</reference>
<name>A0ABV2JTZ0_9GAMM</name>
<dbReference type="EMBL" id="JBEPMU010000002">
    <property type="protein sequence ID" value="MET3652305.1"/>
    <property type="molecule type" value="Genomic_DNA"/>
</dbReference>
<evidence type="ECO:0000256" key="1">
    <source>
        <dbReference type="SAM" id="MobiDB-lite"/>
    </source>
</evidence>
<proteinExistence type="predicted"/>
<sequence length="43" mass="4718">MTAKMSCVASKRVQDVALDSTKDSRKEVRGCSTRPIYSKEASP</sequence>
<keyword evidence="3" id="KW-1185">Reference proteome</keyword>